<feature type="compositionally biased region" description="Basic residues" evidence="8">
    <location>
        <begin position="628"/>
        <end position="641"/>
    </location>
</feature>
<dbReference type="AlphaFoldDB" id="A0A1I2V5P2"/>
<keyword evidence="4" id="KW-1003">Cell membrane</keyword>
<proteinExistence type="inferred from homology"/>
<evidence type="ECO:0000256" key="7">
    <source>
        <dbReference type="ARBA" id="ARBA00023136"/>
    </source>
</evidence>
<name>A0A1I2V5P2_9CORY</name>
<feature type="transmembrane region" description="Helical" evidence="9">
    <location>
        <begin position="567"/>
        <end position="587"/>
    </location>
</feature>
<reference evidence="10 11" key="1">
    <citation type="submission" date="2016-10" db="EMBL/GenBank/DDBJ databases">
        <authorList>
            <person name="de Groot N.N."/>
        </authorList>
    </citation>
    <scope>NUCLEOTIDE SEQUENCE [LARGE SCALE GENOMIC DNA]</scope>
    <source>
        <strain>J11</strain>
        <strain evidence="11">PG 39</strain>
    </source>
</reference>
<dbReference type="Pfam" id="PF02028">
    <property type="entry name" value="BCCT"/>
    <property type="match status" value="1"/>
</dbReference>
<feature type="transmembrane region" description="Helical" evidence="9">
    <location>
        <begin position="106"/>
        <end position="124"/>
    </location>
</feature>
<evidence type="ECO:0000256" key="6">
    <source>
        <dbReference type="ARBA" id="ARBA00022989"/>
    </source>
</evidence>
<evidence type="ECO:0000256" key="9">
    <source>
        <dbReference type="SAM" id="Phobius"/>
    </source>
</evidence>
<feature type="transmembrane region" description="Helical" evidence="9">
    <location>
        <begin position="144"/>
        <end position="165"/>
    </location>
</feature>
<organism evidence="10 11">
    <name type="scientific">Corynebacterium spheniscorum</name>
    <dbReference type="NCBI Taxonomy" id="185761"/>
    <lineage>
        <taxon>Bacteria</taxon>
        <taxon>Bacillati</taxon>
        <taxon>Actinomycetota</taxon>
        <taxon>Actinomycetes</taxon>
        <taxon>Mycobacteriales</taxon>
        <taxon>Corynebacteriaceae</taxon>
        <taxon>Corynebacterium</taxon>
    </lineage>
</organism>
<keyword evidence="7 9" id="KW-0472">Membrane</keyword>
<dbReference type="PANTHER" id="PTHR30047">
    <property type="entry name" value="HIGH-AFFINITY CHOLINE TRANSPORT PROTEIN-RELATED"/>
    <property type="match status" value="1"/>
</dbReference>
<feature type="transmembrane region" description="Helical" evidence="9">
    <location>
        <begin position="240"/>
        <end position="258"/>
    </location>
</feature>
<keyword evidence="5 9" id="KW-0812">Transmembrane</keyword>
<accession>A0A1I2V5P2</accession>
<evidence type="ECO:0000256" key="2">
    <source>
        <dbReference type="ARBA" id="ARBA00005658"/>
    </source>
</evidence>
<dbReference type="OrthoDB" id="9775735at2"/>
<feature type="transmembrane region" description="Helical" evidence="9">
    <location>
        <begin position="408"/>
        <end position="431"/>
    </location>
</feature>
<evidence type="ECO:0000313" key="11">
    <source>
        <dbReference type="Proteomes" id="UP000199065"/>
    </source>
</evidence>
<dbReference type="STRING" id="185761.SAMN05660282_02145"/>
<feature type="transmembrane region" description="Helical" evidence="9">
    <location>
        <begin position="357"/>
        <end position="388"/>
    </location>
</feature>
<evidence type="ECO:0000256" key="8">
    <source>
        <dbReference type="SAM" id="MobiDB-lite"/>
    </source>
</evidence>
<evidence type="ECO:0000256" key="5">
    <source>
        <dbReference type="ARBA" id="ARBA00022692"/>
    </source>
</evidence>
<dbReference type="Gene3D" id="1.20.5.430">
    <property type="match status" value="1"/>
</dbReference>
<keyword evidence="11" id="KW-1185">Reference proteome</keyword>
<feature type="transmembrane region" description="Helical" evidence="9">
    <location>
        <begin position="185"/>
        <end position="205"/>
    </location>
</feature>
<evidence type="ECO:0000313" key="10">
    <source>
        <dbReference type="EMBL" id="SFG84668.1"/>
    </source>
</evidence>
<gene>
    <name evidence="10" type="ORF">SAMN05660282_02145</name>
</gene>
<feature type="compositionally biased region" description="Basic and acidic residues" evidence="8">
    <location>
        <begin position="27"/>
        <end position="38"/>
    </location>
</feature>
<feature type="region of interest" description="Disordered" evidence="8">
    <location>
        <begin position="626"/>
        <end position="651"/>
    </location>
</feature>
<feature type="region of interest" description="Disordered" evidence="8">
    <location>
        <begin position="1"/>
        <end position="54"/>
    </location>
</feature>
<dbReference type="EMBL" id="FOPJ01000018">
    <property type="protein sequence ID" value="SFG84668.1"/>
    <property type="molecule type" value="Genomic_DNA"/>
</dbReference>
<feature type="transmembrane region" description="Helical" evidence="9">
    <location>
        <begin position="489"/>
        <end position="512"/>
    </location>
</feature>
<dbReference type="Proteomes" id="UP000199065">
    <property type="component" value="Unassembled WGS sequence"/>
</dbReference>
<feature type="compositionally biased region" description="Basic and acidic residues" evidence="8">
    <location>
        <begin position="1"/>
        <end position="19"/>
    </location>
</feature>
<feature type="transmembrane region" description="Helical" evidence="9">
    <location>
        <begin position="533"/>
        <end position="555"/>
    </location>
</feature>
<evidence type="ECO:0000256" key="1">
    <source>
        <dbReference type="ARBA" id="ARBA00004651"/>
    </source>
</evidence>
<keyword evidence="3" id="KW-0813">Transport</keyword>
<feature type="transmembrane region" description="Helical" evidence="9">
    <location>
        <begin position="325"/>
        <end position="345"/>
    </location>
</feature>
<dbReference type="PANTHER" id="PTHR30047:SF7">
    <property type="entry name" value="HIGH-AFFINITY CHOLINE TRANSPORT PROTEIN"/>
    <property type="match status" value="1"/>
</dbReference>
<evidence type="ECO:0000256" key="4">
    <source>
        <dbReference type="ARBA" id="ARBA00022475"/>
    </source>
</evidence>
<comment type="similarity">
    <text evidence="2">Belongs to the BCCT transporter (TC 2.A.15) family.</text>
</comment>
<comment type="subcellular location">
    <subcellularLocation>
        <location evidence="1">Cell membrane</location>
        <topology evidence="1">Multi-pass membrane protein</topology>
    </subcellularLocation>
</comment>
<evidence type="ECO:0000256" key="3">
    <source>
        <dbReference type="ARBA" id="ARBA00022448"/>
    </source>
</evidence>
<dbReference type="GO" id="GO:0005886">
    <property type="term" value="C:plasma membrane"/>
    <property type="evidence" value="ECO:0007669"/>
    <property type="project" value="UniProtKB-SubCell"/>
</dbReference>
<feature type="transmembrane region" description="Helical" evidence="9">
    <location>
        <begin position="443"/>
        <end position="469"/>
    </location>
</feature>
<dbReference type="GO" id="GO:0022857">
    <property type="term" value="F:transmembrane transporter activity"/>
    <property type="evidence" value="ECO:0007669"/>
    <property type="project" value="InterPro"/>
</dbReference>
<dbReference type="InterPro" id="IPR000060">
    <property type="entry name" value="BCCT_transptr"/>
</dbReference>
<sequence>MTTTDPKDNAHGEGGKNHSADPVADTHMPDHGRLEHVSKSVTPEASREIQAAGATPVTVDDTLASYSATEQLANMLSESETITKHADRPEDEIELASEAGEAKMNWAVVVPAITVCLAIVIWGLTGPVSFAEFASNTLDFVVGYFGWAFILFSTAFVFFIFVLALSKFGQIRLGRDDEAPEFRTVSWIAMMFAAGMGIGLMFYGASEPLTFYREGVPLHAKHSVGPAMASAMFHWTLHPWAIYAIVGLAIAYSTFRLGRRQLVSAAFIPLIGERRAEGALGKFIDILAIIATVFGTACSLGVGAVQIGAGLKASGLIENPGQSTIIGIVSVLTLAFIISALSGVGKGVQYLSNANMALAALLAIFVFIVGPTVSILNLIPGSIGAYLANFFEMAGRTAMSADGTAGDWLASWSIFYWAWWISWSPFVGMFLARISRGRTIREFCVGVMLVPTGVSVVWFSIFGGTAITLEQQGHSIYGDGSAEKQLFGLLHTLPLGTLTGVIAMILLSTFFITSADSASTVMGSMSQYGRTEATPIVSAGWGVLTALIGLTMLLSAGDDTLTNLQNVTIIAASPFLLVVILLMVAMVKDLRNDVIYLDYRSQQEFAARLARERRIHAEALRRQALKERRQKRASSRKRPHKANPSLHLNRK</sequence>
<dbReference type="NCBIfam" id="TIGR00842">
    <property type="entry name" value="bcct"/>
    <property type="match status" value="1"/>
</dbReference>
<keyword evidence="6 9" id="KW-1133">Transmembrane helix</keyword>
<feature type="transmembrane region" description="Helical" evidence="9">
    <location>
        <begin position="279"/>
        <end position="305"/>
    </location>
</feature>
<protein>
    <submittedName>
        <fullName evidence="10">Choline/carnitine/betaine transport</fullName>
    </submittedName>
</protein>